<protein>
    <submittedName>
        <fullName evidence="1">Uncharacterized protein</fullName>
    </submittedName>
</protein>
<dbReference type="EMBL" id="JAGSXH010000065">
    <property type="protein sequence ID" value="MBS2964974.1"/>
    <property type="molecule type" value="Genomic_DNA"/>
</dbReference>
<reference evidence="1" key="1">
    <citation type="submission" date="2021-04" db="EMBL/GenBank/DDBJ databases">
        <title>Genome based classification of Actinospica acidithermotolerans sp. nov., an actinobacterium isolated from an Indonesian hot spring.</title>
        <authorList>
            <person name="Kusuma A.B."/>
            <person name="Putra K.E."/>
            <person name="Nafisah S."/>
            <person name="Loh J."/>
            <person name="Nouioui I."/>
            <person name="Goodfellow M."/>
        </authorList>
    </citation>
    <scope>NUCLEOTIDE SEQUENCE</scope>
    <source>
        <strain evidence="1">DSM 45618</strain>
    </source>
</reference>
<gene>
    <name evidence="1" type="ORF">KGA66_18095</name>
</gene>
<evidence type="ECO:0000313" key="1">
    <source>
        <dbReference type="EMBL" id="MBS2964974.1"/>
    </source>
</evidence>
<organism evidence="1 2">
    <name type="scientific">Actinocrinis puniceicyclus</name>
    <dbReference type="NCBI Taxonomy" id="977794"/>
    <lineage>
        <taxon>Bacteria</taxon>
        <taxon>Bacillati</taxon>
        <taxon>Actinomycetota</taxon>
        <taxon>Actinomycetes</taxon>
        <taxon>Catenulisporales</taxon>
        <taxon>Actinospicaceae</taxon>
        <taxon>Actinocrinis</taxon>
    </lineage>
</organism>
<dbReference type="Proteomes" id="UP000677913">
    <property type="component" value="Unassembled WGS sequence"/>
</dbReference>
<proteinExistence type="predicted"/>
<dbReference type="AlphaFoldDB" id="A0A8J8BFQ6"/>
<comment type="caution">
    <text evidence="1">The sequence shown here is derived from an EMBL/GenBank/DDBJ whole genome shotgun (WGS) entry which is preliminary data.</text>
</comment>
<keyword evidence="2" id="KW-1185">Reference proteome</keyword>
<dbReference type="RefSeq" id="WP_211469334.1">
    <property type="nucleotide sequence ID" value="NZ_JAGSXH010000065.1"/>
</dbReference>
<evidence type="ECO:0000313" key="2">
    <source>
        <dbReference type="Proteomes" id="UP000677913"/>
    </source>
</evidence>
<accession>A0A8J8BFQ6</accession>
<sequence length="97" mass="10171">MKTVDIQHSMATQALATAVRDVLAAVDRAAKIAAGLNGAVMHARECGLPVDVINRSLAPLVSHIEVEETPGEDAADSAVRDIVQQLACREIAAQWAG</sequence>
<name>A0A8J8BFQ6_9ACTN</name>